<dbReference type="PANTHER" id="PTHR32089:SF112">
    <property type="entry name" value="LYSOZYME-LIKE PROTEIN-RELATED"/>
    <property type="match status" value="1"/>
</dbReference>
<organism evidence="4 5">
    <name type="scientific">Anaerocolumna chitinilytica</name>
    <dbReference type="NCBI Taxonomy" id="1727145"/>
    <lineage>
        <taxon>Bacteria</taxon>
        <taxon>Bacillati</taxon>
        <taxon>Bacillota</taxon>
        <taxon>Clostridia</taxon>
        <taxon>Lachnospirales</taxon>
        <taxon>Lachnospiraceae</taxon>
        <taxon>Anaerocolumna</taxon>
    </lineage>
</organism>
<evidence type="ECO:0000259" key="3">
    <source>
        <dbReference type="PROSITE" id="PS50111"/>
    </source>
</evidence>
<sequence>MTYDSTTEKVVLSDEQYINLFGEFASLFHQALFVQNSVALTDREKFTHYSIGISDMVTGLEGKPFSDKGNIPLVLRTGEQSIGRIPKEIYGVEFKSSSVPIRNTTGNIIGTLTVALSMDSQNALKEVMEELSSSTEELSATSEEIAASSSVLSENISDIVKQTTDITELIEKTNTILGFINQTANTSRILGLNASIEAARAGENGKGFAVVANEIRKMAENSAKAVVDTKQILSSIQEKIKVLLNKTQEISNISLAQASATQEISATVQSLAGDTEVIKTIAEII</sequence>
<dbReference type="AlphaFoldDB" id="A0A7I8DML2"/>
<evidence type="ECO:0000313" key="5">
    <source>
        <dbReference type="Proteomes" id="UP000515703"/>
    </source>
</evidence>
<dbReference type="PROSITE" id="PS50111">
    <property type="entry name" value="CHEMOTAXIS_TRANSDUC_2"/>
    <property type="match status" value="1"/>
</dbReference>
<dbReference type="SUPFAM" id="SSF58104">
    <property type="entry name" value="Methyl-accepting chemotaxis protein (MCP) signaling domain"/>
    <property type="match status" value="1"/>
</dbReference>
<dbReference type="Gene3D" id="1.10.287.950">
    <property type="entry name" value="Methyl-accepting chemotaxis protein"/>
    <property type="match status" value="1"/>
</dbReference>
<accession>A0A7I8DML2</accession>
<dbReference type="RefSeq" id="WP_185258606.1">
    <property type="nucleotide sequence ID" value="NZ_AP023368.1"/>
</dbReference>
<protein>
    <submittedName>
        <fullName evidence="4">Chemotaxis protein</fullName>
    </submittedName>
</protein>
<keyword evidence="1 2" id="KW-0807">Transducer</keyword>
<gene>
    <name evidence="4" type="ORF">bsdcttw_13060</name>
</gene>
<reference evidence="4 5" key="2">
    <citation type="submission" date="2020-08" db="EMBL/GenBank/DDBJ databases">
        <authorList>
            <person name="Ueki A."/>
            <person name="Tonouchi A."/>
        </authorList>
    </citation>
    <scope>NUCLEOTIDE SEQUENCE [LARGE SCALE GENOMIC DNA]</scope>
    <source>
        <strain evidence="4 5">CTTW</strain>
    </source>
</reference>
<dbReference type="SUPFAM" id="SSF103190">
    <property type="entry name" value="Sensory domain-like"/>
    <property type="match status" value="1"/>
</dbReference>
<dbReference type="InterPro" id="IPR004089">
    <property type="entry name" value="MCPsignal_dom"/>
</dbReference>
<evidence type="ECO:0000256" key="1">
    <source>
        <dbReference type="ARBA" id="ARBA00023224"/>
    </source>
</evidence>
<name>A0A7I8DML2_9FIRM</name>
<reference evidence="4 5" key="1">
    <citation type="submission" date="2020-08" db="EMBL/GenBank/DDBJ databases">
        <title>Draft genome sequencing of an Anaerocolumna strain isolated from anoxic soil subjected to BSD treatment.</title>
        <authorList>
            <person name="Uek A."/>
            <person name="Tonouchi A."/>
        </authorList>
    </citation>
    <scope>NUCLEOTIDE SEQUENCE [LARGE SCALE GENOMIC DNA]</scope>
    <source>
        <strain evidence="4 5">CTTW</strain>
    </source>
</reference>
<evidence type="ECO:0000313" key="4">
    <source>
        <dbReference type="EMBL" id="BCJ98265.1"/>
    </source>
</evidence>
<dbReference type="Proteomes" id="UP000515703">
    <property type="component" value="Chromosome"/>
</dbReference>
<proteinExistence type="predicted"/>
<evidence type="ECO:0000256" key="2">
    <source>
        <dbReference type="PROSITE-ProRule" id="PRU00284"/>
    </source>
</evidence>
<dbReference type="InterPro" id="IPR029151">
    <property type="entry name" value="Sensor-like_sf"/>
</dbReference>
<dbReference type="PANTHER" id="PTHR32089">
    <property type="entry name" value="METHYL-ACCEPTING CHEMOTAXIS PROTEIN MCPB"/>
    <property type="match status" value="1"/>
</dbReference>
<dbReference type="EMBL" id="AP023368">
    <property type="protein sequence ID" value="BCJ98265.1"/>
    <property type="molecule type" value="Genomic_DNA"/>
</dbReference>
<dbReference type="Pfam" id="PF00015">
    <property type="entry name" value="MCPsignal"/>
    <property type="match status" value="1"/>
</dbReference>
<dbReference type="GO" id="GO:0016020">
    <property type="term" value="C:membrane"/>
    <property type="evidence" value="ECO:0007669"/>
    <property type="project" value="InterPro"/>
</dbReference>
<keyword evidence="5" id="KW-1185">Reference proteome</keyword>
<feature type="domain" description="Methyl-accepting transducer" evidence="3">
    <location>
        <begin position="120"/>
        <end position="285"/>
    </location>
</feature>
<dbReference type="KEGG" id="acht:bsdcttw_13060"/>
<dbReference type="SMART" id="SM00283">
    <property type="entry name" value="MA"/>
    <property type="match status" value="1"/>
</dbReference>
<dbReference type="GO" id="GO:0007165">
    <property type="term" value="P:signal transduction"/>
    <property type="evidence" value="ECO:0007669"/>
    <property type="project" value="UniProtKB-KW"/>
</dbReference>